<sequence>MSYNYSTTGRNYNYSTTGKNYNMAGTTPMSTGRVVFVPRDLGKKPRQLTCPKCENLVETETNVETCTGLNWMYMGIACAFFAPCAACCIFSKSCANCSSEVAHSCPKCGDLIGVSYA</sequence>
<dbReference type="InterPro" id="IPR037519">
    <property type="entry name" value="LITAF_fam"/>
</dbReference>
<name>A0AAV8UJX7_9RHOD</name>
<dbReference type="SMART" id="SM00714">
    <property type="entry name" value="LITAF"/>
    <property type="match status" value="1"/>
</dbReference>
<comment type="similarity">
    <text evidence="2">Belongs to the CDIP1/LITAF family.</text>
</comment>
<dbReference type="InterPro" id="IPR006629">
    <property type="entry name" value="LITAF"/>
</dbReference>
<dbReference type="Pfam" id="PF10601">
    <property type="entry name" value="zf-LITAF-like"/>
    <property type="match status" value="1"/>
</dbReference>
<keyword evidence="5" id="KW-0472">Membrane</keyword>
<evidence type="ECO:0000313" key="7">
    <source>
        <dbReference type="EMBL" id="KAJ8902669.1"/>
    </source>
</evidence>
<dbReference type="EMBL" id="JAMWBK010000008">
    <property type="protein sequence ID" value="KAJ8902669.1"/>
    <property type="molecule type" value="Genomic_DNA"/>
</dbReference>
<keyword evidence="3" id="KW-0479">Metal-binding</keyword>
<dbReference type="AlphaFoldDB" id="A0AAV8UJX7"/>
<keyword evidence="4" id="KW-0862">Zinc</keyword>
<protein>
    <recommendedName>
        <fullName evidence="6">LITAF domain-containing protein</fullName>
    </recommendedName>
</protein>
<dbReference type="GO" id="GO:0016020">
    <property type="term" value="C:membrane"/>
    <property type="evidence" value="ECO:0007669"/>
    <property type="project" value="UniProtKB-SubCell"/>
</dbReference>
<evidence type="ECO:0000256" key="5">
    <source>
        <dbReference type="ARBA" id="ARBA00023136"/>
    </source>
</evidence>
<reference evidence="7 8" key="1">
    <citation type="journal article" date="2023" name="Nat. Commun.">
        <title>Origin of minicircular mitochondrial genomes in red algae.</title>
        <authorList>
            <person name="Lee Y."/>
            <person name="Cho C.H."/>
            <person name="Lee Y.M."/>
            <person name="Park S.I."/>
            <person name="Yang J.H."/>
            <person name="West J.A."/>
            <person name="Bhattacharya D."/>
            <person name="Yoon H.S."/>
        </authorList>
    </citation>
    <scope>NUCLEOTIDE SEQUENCE [LARGE SCALE GENOMIC DNA]</scope>
    <source>
        <strain evidence="7 8">CCMP1338</strain>
        <tissue evidence="7">Whole cell</tissue>
    </source>
</reference>
<feature type="domain" description="LITAF" evidence="6">
    <location>
        <begin position="30"/>
        <end position="117"/>
    </location>
</feature>
<proteinExistence type="inferred from homology"/>
<keyword evidence="8" id="KW-1185">Reference proteome</keyword>
<comment type="subcellular location">
    <subcellularLocation>
        <location evidence="1">Membrane</location>
        <topology evidence="1">Peripheral membrane protein</topology>
    </subcellularLocation>
</comment>
<comment type="caution">
    <text evidence="7">The sequence shown here is derived from an EMBL/GenBank/DDBJ whole genome shotgun (WGS) entry which is preliminary data.</text>
</comment>
<evidence type="ECO:0000256" key="2">
    <source>
        <dbReference type="ARBA" id="ARBA00005975"/>
    </source>
</evidence>
<organism evidence="7 8">
    <name type="scientific">Rhodosorus marinus</name>
    <dbReference type="NCBI Taxonomy" id="101924"/>
    <lineage>
        <taxon>Eukaryota</taxon>
        <taxon>Rhodophyta</taxon>
        <taxon>Stylonematophyceae</taxon>
        <taxon>Stylonematales</taxon>
        <taxon>Stylonemataceae</taxon>
        <taxon>Rhodosorus</taxon>
    </lineage>
</organism>
<dbReference type="PANTHER" id="PTHR23292">
    <property type="entry name" value="LIPOPOLYSACCHARIDE-INDUCED TUMOR NECROSIS FACTOR-ALPHA FACTOR"/>
    <property type="match status" value="1"/>
</dbReference>
<dbReference type="PROSITE" id="PS51837">
    <property type="entry name" value="LITAF"/>
    <property type="match status" value="1"/>
</dbReference>
<accession>A0AAV8UJX7</accession>
<evidence type="ECO:0000256" key="4">
    <source>
        <dbReference type="ARBA" id="ARBA00022833"/>
    </source>
</evidence>
<evidence type="ECO:0000256" key="1">
    <source>
        <dbReference type="ARBA" id="ARBA00004170"/>
    </source>
</evidence>
<gene>
    <name evidence="7" type="ORF">NDN08_005989</name>
</gene>
<evidence type="ECO:0000259" key="6">
    <source>
        <dbReference type="PROSITE" id="PS51837"/>
    </source>
</evidence>
<dbReference type="GO" id="GO:0008270">
    <property type="term" value="F:zinc ion binding"/>
    <property type="evidence" value="ECO:0007669"/>
    <property type="project" value="TreeGrafter"/>
</dbReference>
<evidence type="ECO:0000313" key="8">
    <source>
        <dbReference type="Proteomes" id="UP001157974"/>
    </source>
</evidence>
<dbReference type="Proteomes" id="UP001157974">
    <property type="component" value="Unassembled WGS sequence"/>
</dbReference>
<dbReference type="PANTHER" id="PTHR23292:SF6">
    <property type="entry name" value="FI16602P1-RELATED"/>
    <property type="match status" value="1"/>
</dbReference>
<evidence type="ECO:0000256" key="3">
    <source>
        <dbReference type="ARBA" id="ARBA00022723"/>
    </source>
</evidence>